<evidence type="ECO:0000256" key="3">
    <source>
        <dbReference type="ARBA" id="ARBA00022801"/>
    </source>
</evidence>
<sequence>MSGLNDQQRAAVTHLDTPLLVLAGAGSGKTRVITEKIAWMIDRDHYGASEIAAITFTNKAAKEMRQRVGQRIKRKRAEGLTICTFHSLGWQILRADPEACERRKGMSILDQHAAGDLVRELLPSGAKNDLVYAVMNGISRYKDAGLEPGHALAQARDDNDARAAEIYRDYQQRLVSLNAVDFDDLIALPAKLLEDPVIRTRWRRRLKYLLVDEYQDTSAAQYRLLRQLVGDVGAMTAVGDDDQSIYGWRGARPENLSGLKADYPNLRVVKLEQNYRSAGKILEAANAVIACNPHEFEKKLWSQHGPGEDIRVVEYADDTDESEGIARDILTLFHGGRARWGEMAVLYRSNFQARAIELQLRENGIPYVVSGGPSWFDAREIRDGLAYLRVLANPDDNPAFMRVINTPRRGFGSTAMARLATYADAVGKSLFEAGLDELFQNELPQPAARALRGFTNVLIDFSDRLERNGIGEAYRELLDHIGYIDWLIEQDDDPKKGERRKRNLDDLAGWIERLGEDCDSTEELIARVSLAAGPDDDRNEGADLVRLMTLHAAKGLEFKHVWLAGCEEGLLPHQRSIDDDQIEEERRLMYVGITRAERALTISYCQRRKRGGEMMSCEPSRFLDEMPETVVDWPSRHGAKETSSEDAKANIAALKALLEG</sequence>
<dbReference type="Gene3D" id="1.10.486.10">
    <property type="entry name" value="PCRA, domain 4"/>
    <property type="match status" value="1"/>
</dbReference>
<keyword evidence="4 10" id="KW-0347">Helicase</keyword>
<comment type="similarity">
    <text evidence="1">Belongs to the helicase family. UvrD subfamily.</text>
</comment>
<evidence type="ECO:0000256" key="4">
    <source>
        <dbReference type="ARBA" id="ARBA00022806"/>
    </source>
</evidence>
<dbReference type="Gene3D" id="3.40.50.300">
    <property type="entry name" value="P-loop containing nucleotide triphosphate hydrolases"/>
    <property type="match status" value="2"/>
</dbReference>
<dbReference type="RefSeq" id="WP_049726895.1">
    <property type="nucleotide sequence ID" value="NZ_CP012154.1"/>
</dbReference>
<comment type="catalytic activity">
    <reaction evidence="9">
        <text>ATP + H2O = ADP + phosphate + H(+)</text>
        <dbReference type="Rhea" id="RHEA:13065"/>
        <dbReference type="ChEBI" id="CHEBI:15377"/>
        <dbReference type="ChEBI" id="CHEBI:15378"/>
        <dbReference type="ChEBI" id="CHEBI:30616"/>
        <dbReference type="ChEBI" id="CHEBI:43474"/>
        <dbReference type="ChEBI" id="CHEBI:456216"/>
        <dbReference type="EC" id="5.6.2.4"/>
    </reaction>
</comment>
<dbReference type="Pfam" id="PF13361">
    <property type="entry name" value="UvrD_C"/>
    <property type="match status" value="1"/>
</dbReference>
<dbReference type="AlphaFoldDB" id="A0A0K0Y0I8"/>
<dbReference type="InterPro" id="IPR027417">
    <property type="entry name" value="P-loop_NTPase"/>
</dbReference>
<evidence type="ECO:0000256" key="7">
    <source>
        <dbReference type="ARBA" id="ARBA00034617"/>
    </source>
</evidence>
<dbReference type="GO" id="GO:0000725">
    <property type="term" value="P:recombinational repair"/>
    <property type="evidence" value="ECO:0007669"/>
    <property type="project" value="TreeGrafter"/>
</dbReference>
<dbReference type="GO" id="GO:0016887">
    <property type="term" value="F:ATP hydrolysis activity"/>
    <property type="evidence" value="ECO:0007669"/>
    <property type="project" value="RHEA"/>
</dbReference>
<dbReference type="CDD" id="cd18807">
    <property type="entry name" value="SF1_C_UvrD"/>
    <property type="match status" value="1"/>
</dbReference>
<keyword evidence="2" id="KW-0547">Nucleotide-binding</keyword>
<evidence type="ECO:0000256" key="8">
    <source>
        <dbReference type="ARBA" id="ARBA00034808"/>
    </source>
</evidence>
<gene>
    <name evidence="10" type="ORF">WM2015_3055</name>
</gene>
<dbReference type="PANTHER" id="PTHR11070:SF64">
    <property type="entry name" value="ATP-DEPENDENT DNA HELICASE REP"/>
    <property type="match status" value="1"/>
</dbReference>
<dbReference type="PATRIC" id="fig|1579979.3.peg.3126"/>
<dbReference type="PROSITE" id="PS51217">
    <property type="entry name" value="UVRD_HELICASE_CTER"/>
    <property type="match status" value="1"/>
</dbReference>
<organism evidence="10 11">
    <name type="scientific">Wenzhouxiangella marina</name>
    <dbReference type="NCBI Taxonomy" id="1579979"/>
    <lineage>
        <taxon>Bacteria</taxon>
        <taxon>Pseudomonadati</taxon>
        <taxon>Pseudomonadota</taxon>
        <taxon>Gammaproteobacteria</taxon>
        <taxon>Chromatiales</taxon>
        <taxon>Wenzhouxiangellaceae</taxon>
        <taxon>Wenzhouxiangella</taxon>
    </lineage>
</organism>
<dbReference type="GO" id="GO:0005524">
    <property type="term" value="F:ATP binding"/>
    <property type="evidence" value="ECO:0007669"/>
    <property type="project" value="UniProtKB-UniRule"/>
</dbReference>
<evidence type="ECO:0000256" key="1">
    <source>
        <dbReference type="ARBA" id="ARBA00009922"/>
    </source>
</evidence>
<protein>
    <recommendedName>
        <fullName evidence="8">DNA 3'-5' helicase</fullName>
        <ecNumber evidence="8">5.6.2.4</ecNumber>
    </recommendedName>
</protein>
<dbReference type="Pfam" id="PF00580">
    <property type="entry name" value="UvrD-helicase"/>
    <property type="match status" value="1"/>
</dbReference>
<keyword evidence="3" id="KW-0378">Hydrolase</keyword>
<proteinExistence type="inferred from homology"/>
<reference evidence="10 11" key="1">
    <citation type="submission" date="2015-07" db="EMBL/GenBank/DDBJ databases">
        <authorList>
            <person name="Noorani M."/>
        </authorList>
    </citation>
    <scope>NUCLEOTIDE SEQUENCE [LARGE SCALE GENOMIC DNA]</scope>
    <source>
        <strain evidence="10 11">KCTC 42284</strain>
    </source>
</reference>
<evidence type="ECO:0000256" key="2">
    <source>
        <dbReference type="ARBA" id="ARBA00022741"/>
    </source>
</evidence>
<keyword evidence="5" id="KW-0067">ATP-binding</keyword>
<dbReference type="InterPro" id="IPR014016">
    <property type="entry name" value="UvrD-like_ATP-bd"/>
</dbReference>
<dbReference type="CDD" id="cd17932">
    <property type="entry name" value="DEXQc_UvrD"/>
    <property type="match status" value="1"/>
</dbReference>
<dbReference type="OrthoDB" id="9806690at2"/>
<dbReference type="PANTHER" id="PTHR11070">
    <property type="entry name" value="UVRD / RECB / PCRA DNA HELICASE FAMILY MEMBER"/>
    <property type="match status" value="1"/>
</dbReference>
<dbReference type="SUPFAM" id="SSF52540">
    <property type="entry name" value="P-loop containing nucleoside triphosphate hydrolases"/>
    <property type="match status" value="1"/>
</dbReference>
<keyword evidence="6" id="KW-0413">Isomerase</keyword>
<dbReference type="PROSITE" id="PS51198">
    <property type="entry name" value="UVRD_HELICASE_ATP_BIND"/>
    <property type="match status" value="1"/>
</dbReference>
<dbReference type="Proteomes" id="UP000066624">
    <property type="component" value="Chromosome"/>
</dbReference>
<dbReference type="InterPro" id="IPR014017">
    <property type="entry name" value="DNA_helicase_UvrD-like_C"/>
</dbReference>
<dbReference type="KEGG" id="wma:WM2015_3055"/>
<evidence type="ECO:0000256" key="9">
    <source>
        <dbReference type="ARBA" id="ARBA00048988"/>
    </source>
</evidence>
<dbReference type="GO" id="GO:0005829">
    <property type="term" value="C:cytosol"/>
    <property type="evidence" value="ECO:0007669"/>
    <property type="project" value="TreeGrafter"/>
</dbReference>
<keyword evidence="11" id="KW-1185">Reference proteome</keyword>
<evidence type="ECO:0000313" key="11">
    <source>
        <dbReference type="Proteomes" id="UP000066624"/>
    </source>
</evidence>
<accession>A0A0K0Y0I8</accession>
<name>A0A0K0Y0I8_9GAMM</name>
<dbReference type="Gene3D" id="1.10.10.160">
    <property type="match status" value="1"/>
</dbReference>
<dbReference type="STRING" id="1579979.WM2015_3055"/>
<dbReference type="InterPro" id="IPR013986">
    <property type="entry name" value="DExx_box_DNA_helicase_dom_sf"/>
</dbReference>
<comment type="catalytic activity">
    <reaction evidence="7">
        <text>Couples ATP hydrolysis with the unwinding of duplex DNA by translocating in the 3'-5' direction.</text>
        <dbReference type="EC" id="5.6.2.4"/>
    </reaction>
</comment>
<dbReference type="InterPro" id="IPR000212">
    <property type="entry name" value="DNA_helicase_UvrD/REP"/>
</dbReference>
<dbReference type="EC" id="5.6.2.4" evidence="8"/>
<evidence type="ECO:0000256" key="5">
    <source>
        <dbReference type="ARBA" id="ARBA00022840"/>
    </source>
</evidence>
<evidence type="ECO:0000256" key="6">
    <source>
        <dbReference type="ARBA" id="ARBA00023235"/>
    </source>
</evidence>
<evidence type="ECO:0000313" key="10">
    <source>
        <dbReference type="EMBL" id="AKS43407.1"/>
    </source>
</evidence>
<dbReference type="GO" id="GO:0043138">
    <property type="term" value="F:3'-5' DNA helicase activity"/>
    <property type="evidence" value="ECO:0007669"/>
    <property type="project" value="UniProtKB-EC"/>
</dbReference>
<dbReference type="EMBL" id="CP012154">
    <property type="protein sequence ID" value="AKS43407.1"/>
    <property type="molecule type" value="Genomic_DNA"/>
</dbReference>
<dbReference type="GO" id="GO:0003677">
    <property type="term" value="F:DNA binding"/>
    <property type="evidence" value="ECO:0007669"/>
    <property type="project" value="InterPro"/>
</dbReference>